<dbReference type="AlphaFoldDB" id="A0A9P1DC05"/>
<accession>A0A9P1DC05</accession>
<name>A0A9P1DC05_9DINO</name>
<feature type="signal peptide" evidence="1">
    <location>
        <begin position="1"/>
        <end position="23"/>
    </location>
</feature>
<keyword evidence="4" id="KW-1185">Reference proteome</keyword>
<evidence type="ECO:0000313" key="3">
    <source>
        <dbReference type="EMBL" id="CAL1160291.1"/>
    </source>
</evidence>
<comment type="caution">
    <text evidence="2">The sequence shown here is derived from an EMBL/GenBank/DDBJ whole genome shotgun (WGS) entry which is preliminary data.</text>
</comment>
<gene>
    <name evidence="2" type="ORF">C1SCF055_LOCUS32514</name>
</gene>
<evidence type="ECO:0000313" key="4">
    <source>
        <dbReference type="Proteomes" id="UP001152797"/>
    </source>
</evidence>
<keyword evidence="1" id="KW-0732">Signal</keyword>
<dbReference type="Proteomes" id="UP001152797">
    <property type="component" value="Unassembled WGS sequence"/>
</dbReference>
<dbReference type="EMBL" id="CAMXCT010003922">
    <property type="protein sequence ID" value="CAI4006916.1"/>
    <property type="molecule type" value="Genomic_DNA"/>
</dbReference>
<feature type="chain" id="PRO_5043271252" evidence="1">
    <location>
        <begin position="24"/>
        <end position="403"/>
    </location>
</feature>
<protein>
    <submittedName>
        <fullName evidence="2">Uncharacterized protein</fullName>
    </submittedName>
</protein>
<organism evidence="2">
    <name type="scientific">Cladocopium goreaui</name>
    <dbReference type="NCBI Taxonomy" id="2562237"/>
    <lineage>
        <taxon>Eukaryota</taxon>
        <taxon>Sar</taxon>
        <taxon>Alveolata</taxon>
        <taxon>Dinophyceae</taxon>
        <taxon>Suessiales</taxon>
        <taxon>Symbiodiniaceae</taxon>
        <taxon>Cladocopium</taxon>
    </lineage>
</organism>
<dbReference type="EMBL" id="CAMXCT020003922">
    <property type="protein sequence ID" value="CAL1160291.1"/>
    <property type="molecule type" value="Genomic_DNA"/>
</dbReference>
<evidence type="ECO:0000256" key="1">
    <source>
        <dbReference type="SAM" id="SignalP"/>
    </source>
</evidence>
<reference evidence="3" key="2">
    <citation type="submission" date="2024-04" db="EMBL/GenBank/DDBJ databases">
        <authorList>
            <person name="Chen Y."/>
            <person name="Shah S."/>
            <person name="Dougan E. K."/>
            <person name="Thang M."/>
            <person name="Chan C."/>
        </authorList>
    </citation>
    <scope>NUCLEOTIDE SEQUENCE [LARGE SCALE GENOMIC DNA]</scope>
</reference>
<evidence type="ECO:0000313" key="2">
    <source>
        <dbReference type="EMBL" id="CAI4006916.1"/>
    </source>
</evidence>
<proteinExistence type="predicted"/>
<dbReference type="EMBL" id="CAMXCT030003922">
    <property type="protein sequence ID" value="CAL4794228.1"/>
    <property type="molecule type" value="Genomic_DNA"/>
</dbReference>
<reference evidence="2" key="1">
    <citation type="submission" date="2022-10" db="EMBL/GenBank/DDBJ databases">
        <authorList>
            <person name="Chen Y."/>
            <person name="Dougan E. K."/>
            <person name="Chan C."/>
            <person name="Rhodes N."/>
            <person name="Thang M."/>
        </authorList>
    </citation>
    <scope>NUCLEOTIDE SEQUENCE</scope>
</reference>
<sequence>MCRMSRCTLLVLCHLAHLAHVAAMRELYDVVTMDDTMVCECKEVNSVTDCPDYKIKKDGFPPGFPRYYHEKDPSIEESAFGRAMADFDNLQMSPKNPRCIRAPKKEMTIQSTYVDLWNRQFITERCLEETRPLQTRGCCSLVGSTEVYGGAFQLFLRSAKVYSMAHPKMLPSGNPTWKDYEKKSKVFMEPEGIYFAKIAGGKTILPKELLPEMEGIKKLMKKDGDLQCEEDLAQAISGGSGYCRVHMKEPLCCCAAEDLDMDEMQCLEMACAPNESRVHLVADLKPKRGWGLEYDDIVGWDTIWLPDPYEKCPQRHENFVKVPTRGNILSCDRNETKYTGGVLFKEPIELCVEADFEFGCPAGKVMYRRVKGWHILYNEFSCPAGLKSNLPGDPENDSRCKCD</sequence>